<protein>
    <recommendedName>
        <fullName evidence="6">Holliday junction branch migration complex subunit RuvA</fullName>
    </recommendedName>
</protein>
<evidence type="ECO:0000256" key="4">
    <source>
        <dbReference type="ARBA" id="ARBA00023172"/>
    </source>
</evidence>
<dbReference type="HAMAP" id="MF_00031">
    <property type="entry name" value="DNA_HJ_migration_RuvA"/>
    <property type="match status" value="1"/>
</dbReference>
<feature type="region of interest" description="Domain I" evidence="6">
    <location>
        <begin position="1"/>
        <end position="64"/>
    </location>
</feature>
<evidence type="ECO:0000256" key="1">
    <source>
        <dbReference type="ARBA" id="ARBA00022490"/>
    </source>
</evidence>
<evidence type="ECO:0000259" key="7">
    <source>
        <dbReference type="SMART" id="SM00278"/>
    </source>
</evidence>
<dbReference type="Pfam" id="PF01330">
    <property type="entry name" value="RuvA_N"/>
    <property type="match status" value="1"/>
</dbReference>
<keyword evidence="8" id="KW-0547">Nucleotide-binding</keyword>
<dbReference type="EMBL" id="FUWV01000001">
    <property type="protein sequence ID" value="SJZ36334.1"/>
    <property type="molecule type" value="Genomic_DNA"/>
</dbReference>
<comment type="subunit">
    <text evidence="6">Homotetramer. Forms an RuvA(8)-RuvB(12)-Holliday junction (HJ) complex. HJ DNA is sandwiched between 2 RuvA tetramers; dsDNA enters through RuvA and exits via RuvB. An RuvB hexamer assembles on each DNA strand where it exits the tetramer. Each RuvB hexamer is contacted by two RuvA subunits (via domain III) on 2 adjacent RuvB subunits; this complex drives branch migration. In the full resolvosome a probable DNA-RuvA(4)-RuvB(12)-RuvC(2) complex forms which resolves the HJ.</text>
</comment>
<dbReference type="NCBIfam" id="TIGR00084">
    <property type="entry name" value="ruvA"/>
    <property type="match status" value="1"/>
</dbReference>
<comment type="domain">
    <text evidence="6">Has three domains with a flexible linker between the domains II and III and assumes an 'L' shape. Domain III is highly mobile and contacts RuvB.</text>
</comment>
<dbReference type="InterPro" id="IPR036267">
    <property type="entry name" value="RuvA_C_sf"/>
</dbReference>
<gene>
    <name evidence="6" type="primary">ruvA</name>
    <name evidence="8" type="ORF">SAMN02745973_00284</name>
</gene>
<dbReference type="GO" id="GO:0006281">
    <property type="term" value="P:DNA repair"/>
    <property type="evidence" value="ECO:0007669"/>
    <property type="project" value="UniProtKB-UniRule"/>
</dbReference>
<dbReference type="Pfam" id="PF07499">
    <property type="entry name" value="RuvA_C"/>
    <property type="match status" value="1"/>
</dbReference>
<feature type="domain" description="Helix-hairpin-helix DNA-binding motif class 1" evidence="7">
    <location>
        <begin position="73"/>
        <end position="92"/>
    </location>
</feature>
<keyword evidence="3 6" id="KW-0238">DNA-binding</keyword>
<evidence type="ECO:0000313" key="9">
    <source>
        <dbReference type="Proteomes" id="UP000196365"/>
    </source>
</evidence>
<dbReference type="CDD" id="cd14332">
    <property type="entry name" value="UBA_RuvA_C"/>
    <property type="match status" value="1"/>
</dbReference>
<dbReference type="Pfam" id="PF14520">
    <property type="entry name" value="HHH_5"/>
    <property type="match status" value="1"/>
</dbReference>
<dbReference type="Gene3D" id="2.40.50.140">
    <property type="entry name" value="Nucleic acid-binding proteins"/>
    <property type="match status" value="1"/>
</dbReference>
<dbReference type="GO" id="GO:0000400">
    <property type="term" value="F:four-way junction DNA binding"/>
    <property type="evidence" value="ECO:0007669"/>
    <property type="project" value="UniProtKB-UniRule"/>
</dbReference>
<dbReference type="GO" id="GO:0009379">
    <property type="term" value="C:Holliday junction helicase complex"/>
    <property type="evidence" value="ECO:0007669"/>
    <property type="project" value="InterPro"/>
</dbReference>
<dbReference type="InterPro" id="IPR011114">
    <property type="entry name" value="RuvA_C"/>
</dbReference>
<keyword evidence="8" id="KW-0067">ATP-binding</keyword>
<dbReference type="SUPFAM" id="SSF46929">
    <property type="entry name" value="DNA helicase RuvA subunit, C-terminal domain"/>
    <property type="match status" value="1"/>
</dbReference>
<sequence length="201" mass="22763">MFDYMKGTLEEILEDSIIIENNGIGYKIYISKQTLNQIVDKGSNIKIYIDMTLKEEEIFLYGFFTKEERNLYRKLISVSGVGSKVAMGILSVQNTKDLIRSIIEEDIKSLIQAPGIGKKTAQRIVLELRDKLKKEQSDFLGNSINDKLENIENISIREEAINALITLGYSVSQSHRAVASVFKENLDVETLIKEALKIIIS</sequence>
<dbReference type="RefSeq" id="WP_087677723.1">
    <property type="nucleotide sequence ID" value="NZ_FUWV01000001.1"/>
</dbReference>
<dbReference type="SMART" id="SM00278">
    <property type="entry name" value="HhH1"/>
    <property type="match status" value="2"/>
</dbReference>
<dbReference type="InterPro" id="IPR013849">
    <property type="entry name" value="DNA_helicase_Holl-junc_RuvA_I"/>
</dbReference>
<name>A0A1T4K1P4_9FIRM</name>
<dbReference type="InterPro" id="IPR003583">
    <property type="entry name" value="Hlx-hairpin-Hlx_DNA-bd_motif"/>
</dbReference>
<comment type="function">
    <text evidence="6">The RuvA-RuvB-RuvC complex processes Holliday junction (HJ) DNA during genetic recombination and DNA repair, while the RuvA-RuvB complex plays an important role in the rescue of blocked DNA replication forks via replication fork reversal (RFR). RuvA specifically binds to HJ cruciform DNA, conferring on it an open structure. The RuvB hexamer acts as an ATP-dependent pump, pulling dsDNA into and through the RuvAB complex. HJ branch migration allows RuvC to scan DNA until it finds its consensus sequence, where it cleaves and resolves the cruciform DNA.</text>
</comment>
<dbReference type="SUPFAM" id="SSF50249">
    <property type="entry name" value="Nucleic acid-binding proteins"/>
    <property type="match status" value="1"/>
</dbReference>
<evidence type="ECO:0000256" key="6">
    <source>
        <dbReference type="HAMAP-Rule" id="MF_00031"/>
    </source>
</evidence>
<keyword evidence="9" id="KW-1185">Reference proteome</keyword>
<evidence type="ECO:0000313" key="8">
    <source>
        <dbReference type="EMBL" id="SJZ36334.1"/>
    </source>
</evidence>
<dbReference type="GO" id="GO:0005524">
    <property type="term" value="F:ATP binding"/>
    <property type="evidence" value="ECO:0007669"/>
    <property type="project" value="InterPro"/>
</dbReference>
<reference evidence="8 9" key="1">
    <citation type="submission" date="2017-02" db="EMBL/GenBank/DDBJ databases">
        <authorList>
            <person name="Peterson S.W."/>
        </authorList>
    </citation>
    <scope>NUCLEOTIDE SEQUENCE [LARGE SCALE GENOMIC DNA]</scope>
    <source>
        <strain evidence="8 9">DSM 15102</strain>
    </source>
</reference>
<dbReference type="OrthoDB" id="5293449at2"/>
<comment type="subcellular location">
    <subcellularLocation>
        <location evidence="6">Cytoplasm</location>
    </subcellularLocation>
</comment>
<dbReference type="SUPFAM" id="SSF47781">
    <property type="entry name" value="RuvA domain 2-like"/>
    <property type="match status" value="1"/>
</dbReference>
<dbReference type="InterPro" id="IPR012340">
    <property type="entry name" value="NA-bd_OB-fold"/>
</dbReference>
<dbReference type="Gene3D" id="1.10.8.10">
    <property type="entry name" value="DNA helicase RuvA subunit, C-terminal domain"/>
    <property type="match status" value="1"/>
</dbReference>
<comment type="similarity">
    <text evidence="6">Belongs to the RuvA family.</text>
</comment>
<dbReference type="Gene3D" id="1.10.150.20">
    <property type="entry name" value="5' to 3' exonuclease, C-terminal subdomain"/>
    <property type="match status" value="1"/>
</dbReference>
<evidence type="ECO:0000256" key="5">
    <source>
        <dbReference type="ARBA" id="ARBA00023204"/>
    </source>
</evidence>
<accession>A0A1T4K1P4</accession>
<dbReference type="GO" id="GO:0005737">
    <property type="term" value="C:cytoplasm"/>
    <property type="evidence" value="ECO:0007669"/>
    <property type="project" value="UniProtKB-SubCell"/>
</dbReference>
<keyword evidence="2 6" id="KW-0227">DNA damage</keyword>
<keyword evidence="5 6" id="KW-0234">DNA repair</keyword>
<evidence type="ECO:0000256" key="3">
    <source>
        <dbReference type="ARBA" id="ARBA00023125"/>
    </source>
</evidence>
<dbReference type="GO" id="GO:0009378">
    <property type="term" value="F:four-way junction helicase activity"/>
    <property type="evidence" value="ECO:0007669"/>
    <property type="project" value="InterPro"/>
</dbReference>
<keyword evidence="1 6" id="KW-0963">Cytoplasm</keyword>
<comment type="caution">
    <text evidence="6">Lacks conserved residue(s) required for the propagation of feature annotation.</text>
</comment>
<dbReference type="GO" id="GO:0048476">
    <property type="term" value="C:Holliday junction resolvase complex"/>
    <property type="evidence" value="ECO:0007669"/>
    <property type="project" value="UniProtKB-UniRule"/>
</dbReference>
<keyword evidence="4 6" id="KW-0233">DNA recombination</keyword>
<proteinExistence type="inferred from homology"/>
<dbReference type="InterPro" id="IPR010994">
    <property type="entry name" value="RuvA_2-like"/>
</dbReference>
<organism evidence="8 9">
    <name type="scientific">Garciella nitratireducens DSM 15102</name>
    <dbReference type="NCBI Taxonomy" id="1121911"/>
    <lineage>
        <taxon>Bacteria</taxon>
        <taxon>Bacillati</taxon>
        <taxon>Bacillota</taxon>
        <taxon>Clostridia</taxon>
        <taxon>Eubacteriales</taxon>
        <taxon>Eubacteriaceae</taxon>
        <taxon>Garciella</taxon>
    </lineage>
</organism>
<dbReference type="InterPro" id="IPR000085">
    <property type="entry name" value="RuvA"/>
</dbReference>
<keyword evidence="8" id="KW-0378">Hydrolase</keyword>
<dbReference type="GO" id="GO:0006310">
    <property type="term" value="P:DNA recombination"/>
    <property type="evidence" value="ECO:0007669"/>
    <property type="project" value="UniProtKB-UniRule"/>
</dbReference>
<evidence type="ECO:0000256" key="2">
    <source>
        <dbReference type="ARBA" id="ARBA00022763"/>
    </source>
</evidence>
<keyword evidence="8" id="KW-0347">Helicase</keyword>
<dbReference type="Proteomes" id="UP000196365">
    <property type="component" value="Unassembled WGS sequence"/>
</dbReference>
<feature type="region of interest" description="Domain III" evidence="6">
    <location>
        <begin position="154"/>
        <end position="201"/>
    </location>
</feature>
<dbReference type="AlphaFoldDB" id="A0A1T4K1P4"/>
<feature type="domain" description="Helix-hairpin-helix DNA-binding motif class 1" evidence="7">
    <location>
        <begin position="108"/>
        <end position="127"/>
    </location>
</feature>